<dbReference type="InterPro" id="IPR004101">
    <property type="entry name" value="Mur_ligase_C"/>
</dbReference>
<evidence type="ECO:0000256" key="13">
    <source>
        <dbReference type="ARBA" id="ARBA00023316"/>
    </source>
</evidence>
<evidence type="ECO:0000313" key="22">
    <source>
        <dbReference type="Proteomes" id="UP000245380"/>
    </source>
</evidence>
<evidence type="ECO:0000256" key="18">
    <source>
        <dbReference type="RuleBase" id="RU003664"/>
    </source>
</evidence>
<dbReference type="Proteomes" id="UP000245380">
    <property type="component" value="Unassembled WGS sequence"/>
</dbReference>
<comment type="subcellular location">
    <subcellularLocation>
        <location evidence="2 17 18">Cytoplasm</location>
    </subcellularLocation>
</comment>
<evidence type="ECO:0000256" key="16">
    <source>
        <dbReference type="ARBA" id="ARBA00047632"/>
    </source>
</evidence>
<dbReference type="InterPro" id="IPR036565">
    <property type="entry name" value="Mur-like_cat_sf"/>
</dbReference>
<keyword evidence="12 17" id="KW-0573">Peptidoglycan synthesis</keyword>
<keyword evidence="10 17" id="KW-0067">ATP-binding</keyword>
<reference evidence="21 22" key="1">
    <citation type="submission" date="2016-11" db="EMBL/GenBank/DDBJ databases">
        <title>Comparative genomics of Acidibacillus ferroxidans species.</title>
        <authorList>
            <person name="Oliveira G."/>
            <person name="Nunes G."/>
            <person name="Oliveira R."/>
            <person name="Araujo F."/>
            <person name="Salim A."/>
            <person name="Scholte L."/>
            <person name="Morais D."/>
            <person name="Nancucheo I."/>
            <person name="Johnson D.B."/>
            <person name="Grail B."/>
            <person name="Bittencourt J."/>
            <person name="Valadares R."/>
        </authorList>
    </citation>
    <scope>NUCLEOTIDE SEQUENCE [LARGE SCALE GENOMIC DNA]</scope>
    <source>
        <strain evidence="21 22">Y002</strain>
    </source>
</reference>
<evidence type="ECO:0000256" key="3">
    <source>
        <dbReference type="ARBA" id="ARBA00004752"/>
    </source>
</evidence>
<keyword evidence="22" id="KW-1185">Reference proteome</keyword>
<keyword evidence="17 18" id="KW-0131">Cell cycle</keyword>
<evidence type="ECO:0000256" key="10">
    <source>
        <dbReference type="ARBA" id="ARBA00022840"/>
    </source>
</evidence>
<dbReference type="GO" id="GO:0005524">
    <property type="term" value="F:ATP binding"/>
    <property type="evidence" value="ECO:0007669"/>
    <property type="project" value="UniProtKB-UniRule"/>
</dbReference>
<evidence type="ECO:0000259" key="20">
    <source>
        <dbReference type="Pfam" id="PF08245"/>
    </source>
</evidence>
<evidence type="ECO:0000256" key="9">
    <source>
        <dbReference type="ARBA" id="ARBA00022741"/>
    </source>
</evidence>
<dbReference type="Gene3D" id="3.40.1190.10">
    <property type="entry name" value="Mur-like, catalytic domain"/>
    <property type="match status" value="1"/>
</dbReference>
<dbReference type="EC" id="6.3.2.9" evidence="5 17"/>
<comment type="similarity">
    <text evidence="4 17">Belongs to the MurCDEF family.</text>
</comment>
<comment type="function">
    <text evidence="1 17 18">Cell wall formation. Catalyzes the addition of glutamate to the nucleotide precursor UDP-N-acetylmuramoyl-L-alanine (UMA).</text>
</comment>
<dbReference type="GO" id="GO:0008764">
    <property type="term" value="F:UDP-N-acetylmuramoylalanine-D-glutamate ligase activity"/>
    <property type="evidence" value="ECO:0007669"/>
    <property type="project" value="UniProtKB-UniRule"/>
</dbReference>
<dbReference type="Pfam" id="PF08245">
    <property type="entry name" value="Mur_ligase_M"/>
    <property type="match status" value="1"/>
</dbReference>
<protein>
    <recommendedName>
        <fullName evidence="6 17">UDP-N-acetylmuramoylalanine--D-glutamate ligase</fullName>
        <ecNumber evidence="5 17">6.3.2.9</ecNumber>
    </recommendedName>
    <alternativeName>
        <fullName evidence="15 17">D-glutamic acid-adding enzyme</fullName>
    </alternativeName>
    <alternativeName>
        <fullName evidence="14 17">UDP-N-acetylmuramoyl-L-alanyl-D-glutamate synthetase</fullName>
    </alternativeName>
</protein>
<gene>
    <name evidence="17" type="primary">murD</name>
    <name evidence="21" type="ORF">BM613_06870</name>
</gene>
<dbReference type="InterPro" id="IPR036615">
    <property type="entry name" value="Mur_ligase_C_dom_sf"/>
</dbReference>
<comment type="caution">
    <text evidence="21">The sequence shown here is derived from an EMBL/GenBank/DDBJ whole genome shotgun (WGS) entry which is preliminary data.</text>
</comment>
<proteinExistence type="inferred from homology"/>
<dbReference type="Gene3D" id="3.40.50.720">
    <property type="entry name" value="NAD(P)-binding Rossmann-like Domain"/>
    <property type="match status" value="1"/>
</dbReference>
<evidence type="ECO:0000256" key="7">
    <source>
        <dbReference type="ARBA" id="ARBA00022490"/>
    </source>
</evidence>
<keyword evidence="11 17" id="KW-0133">Cell shape</keyword>
<evidence type="ECO:0000256" key="11">
    <source>
        <dbReference type="ARBA" id="ARBA00022960"/>
    </source>
</evidence>
<dbReference type="RefSeq" id="WP_109430449.1">
    <property type="nucleotide sequence ID" value="NZ_MPDK01000009.1"/>
</dbReference>
<evidence type="ECO:0000256" key="14">
    <source>
        <dbReference type="ARBA" id="ARBA00030398"/>
    </source>
</evidence>
<feature type="domain" description="Mur ligase C-terminal" evidence="19">
    <location>
        <begin position="320"/>
        <end position="433"/>
    </location>
</feature>
<dbReference type="PANTHER" id="PTHR43692:SF1">
    <property type="entry name" value="UDP-N-ACETYLMURAMOYLALANINE--D-GLUTAMATE LIGASE"/>
    <property type="match status" value="1"/>
</dbReference>
<dbReference type="GO" id="GO:0005737">
    <property type="term" value="C:cytoplasm"/>
    <property type="evidence" value="ECO:0007669"/>
    <property type="project" value="UniProtKB-SubCell"/>
</dbReference>
<organism evidence="21 22">
    <name type="scientific">Sulfoacidibacillus thermotolerans</name>
    <name type="common">Acidibacillus sulfuroxidans</name>
    <dbReference type="NCBI Taxonomy" id="1765684"/>
    <lineage>
        <taxon>Bacteria</taxon>
        <taxon>Bacillati</taxon>
        <taxon>Bacillota</taxon>
        <taxon>Bacilli</taxon>
        <taxon>Bacillales</taxon>
        <taxon>Alicyclobacillaceae</taxon>
        <taxon>Sulfoacidibacillus</taxon>
    </lineage>
</organism>
<evidence type="ECO:0000256" key="12">
    <source>
        <dbReference type="ARBA" id="ARBA00022984"/>
    </source>
</evidence>
<dbReference type="GO" id="GO:0009252">
    <property type="term" value="P:peptidoglycan biosynthetic process"/>
    <property type="evidence" value="ECO:0007669"/>
    <property type="project" value="UniProtKB-UniRule"/>
</dbReference>
<keyword evidence="9 17" id="KW-0547">Nucleotide-binding</keyword>
<feature type="domain" description="Mur ligase central" evidence="20">
    <location>
        <begin position="113"/>
        <end position="298"/>
    </location>
</feature>
<dbReference type="PANTHER" id="PTHR43692">
    <property type="entry name" value="UDP-N-ACETYLMURAMOYLALANINE--D-GLUTAMATE LIGASE"/>
    <property type="match status" value="1"/>
</dbReference>
<evidence type="ECO:0000256" key="5">
    <source>
        <dbReference type="ARBA" id="ARBA00012212"/>
    </source>
</evidence>
<dbReference type="Pfam" id="PF21799">
    <property type="entry name" value="MurD-like_N"/>
    <property type="match status" value="1"/>
</dbReference>
<dbReference type="SUPFAM" id="SSF53623">
    <property type="entry name" value="MurD-like peptide ligases, catalytic domain"/>
    <property type="match status" value="1"/>
</dbReference>
<dbReference type="InterPro" id="IPR005762">
    <property type="entry name" value="MurD"/>
</dbReference>
<feature type="binding site" evidence="17">
    <location>
        <begin position="115"/>
        <end position="121"/>
    </location>
    <ligand>
        <name>ATP</name>
        <dbReference type="ChEBI" id="CHEBI:30616"/>
    </ligand>
</feature>
<dbReference type="SUPFAM" id="SSF53244">
    <property type="entry name" value="MurD-like peptide ligases, peptide-binding domain"/>
    <property type="match status" value="1"/>
</dbReference>
<dbReference type="AlphaFoldDB" id="A0A2U3D8T9"/>
<keyword evidence="8 17" id="KW-0436">Ligase</keyword>
<evidence type="ECO:0000256" key="4">
    <source>
        <dbReference type="ARBA" id="ARBA00010416"/>
    </source>
</evidence>
<keyword evidence="13 17" id="KW-0961">Cell wall biogenesis/degradation</keyword>
<evidence type="ECO:0000256" key="1">
    <source>
        <dbReference type="ARBA" id="ARBA00002734"/>
    </source>
</evidence>
<keyword evidence="7 17" id="KW-0963">Cytoplasm</keyword>
<dbReference type="NCBIfam" id="TIGR01087">
    <property type="entry name" value="murD"/>
    <property type="match status" value="1"/>
</dbReference>
<dbReference type="Pfam" id="PF02875">
    <property type="entry name" value="Mur_ligase_C"/>
    <property type="match status" value="1"/>
</dbReference>
<accession>A0A2U3D8T9</accession>
<dbReference type="HAMAP" id="MF_00639">
    <property type="entry name" value="MurD"/>
    <property type="match status" value="1"/>
</dbReference>
<sequence>MNFANQSVLVIGLAKSGVAVAKLLHQLHAHVVVNDQSPREKVAREAEELEALGVQVITGGHPLELVDHCDILVKNPGIRYDQPQILRALARGIPVLTEVEVAAQVIRAPIIGITGSNGKTTTTTLVGEMLRTSQLPVTVAGNIGTPLSAVASAVFAKQQHVVVELSSFQLQGTVTFHPHIAAWLNLYPAHLDYHGNLDNYREAKRKIFANQGLDDLSILNRDQEVFSEIAKTLQSKVWWVSLEQKVEFGAYIENDWLMLSAPLQGQSIPTVIAILPIDQIVLRGRHNLQNALFASAIAFAAGASPDAIRTTLTSFAGVAHRMEFVREVDGIKFINDSKATNPQAALQAIGSFTEPIVGILGGLDRGDDLSPLAAAVREHMKAVVTIGQSGERMAELARSVGVPVVKRVQTLEEAVQLAKNLAVAGDVVLLSPAAASWDMFASFEERGRIFKEAVHML</sequence>
<dbReference type="OrthoDB" id="9809796at2"/>
<dbReference type="GO" id="GO:0071555">
    <property type="term" value="P:cell wall organization"/>
    <property type="evidence" value="ECO:0007669"/>
    <property type="project" value="UniProtKB-KW"/>
</dbReference>
<dbReference type="InterPro" id="IPR013221">
    <property type="entry name" value="Mur_ligase_cen"/>
</dbReference>
<dbReference type="EMBL" id="MPDK01000009">
    <property type="protein sequence ID" value="PWI57704.1"/>
    <property type="molecule type" value="Genomic_DNA"/>
</dbReference>
<dbReference type="SUPFAM" id="SSF51984">
    <property type="entry name" value="MurCD N-terminal domain"/>
    <property type="match status" value="1"/>
</dbReference>
<evidence type="ECO:0000256" key="6">
    <source>
        <dbReference type="ARBA" id="ARBA00015655"/>
    </source>
</evidence>
<comment type="catalytic activity">
    <reaction evidence="16 17 18">
        <text>UDP-N-acetyl-alpha-D-muramoyl-L-alanine + D-glutamate + ATP = UDP-N-acetyl-alpha-D-muramoyl-L-alanyl-D-glutamate + ADP + phosphate + H(+)</text>
        <dbReference type="Rhea" id="RHEA:16429"/>
        <dbReference type="ChEBI" id="CHEBI:15378"/>
        <dbReference type="ChEBI" id="CHEBI:29986"/>
        <dbReference type="ChEBI" id="CHEBI:30616"/>
        <dbReference type="ChEBI" id="CHEBI:43474"/>
        <dbReference type="ChEBI" id="CHEBI:83898"/>
        <dbReference type="ChEBI" id="CHEBI:83900"/>
        <dbReference type="ChEBI" id="CHEBI:456216"/>
        <dbReference type="EC" id="6.3.2.9"/>
    </reaction>
</comment>
<evidence type="ECO:0000259" key="19">
    <source>
        <dbReference type="Pfam" id="PF02875"/>
    </source>
</evidence>
<dbReference type="UniPathway" id="UPA00219"/>
<evidence type="ECO:0000256" key="17">
    <source>
        <dbReference type="HAMAP-Rule" id="MF_00639"/>
    </source>
</evidence>
<dbReference type="GO" id="GO:0051301">
    <property type="term" value="P:cell division"/>
    <property type="evidence" value="ECO:0007669"/>
    <property type="project" value="UniProtKB-KW"/>
</dbReference>
<evidence type="ECO:0000256" key="2">
    <source>
        <dbReference type="ARBA" id="ARBA00004496"/>
    </source>
</evidence>
<dbReference type="Gene3D" id="3.90.190.20">
    <property type="entry name" value="Mur ligase, C-terminal domain"/>
    <property type="match status" value="1"/>
</dbReference>
<evidence type="ECO:0000313" key="21">
    <source>
        <dbReference type="EMBL" id="PWI57704.1"/>
    </source>
</evidence>
<comment type="pathway">
    <text evidence="3 17 18">Cell wall biogenesis; peptidoglycan biosynthesis.</text>
</comment>
<evidence type="ECO:0000256" key="15">
    <source>
        <dbReference type="ARBA" id="ARBA00032324"/>
    </source>
</evidence>
<name>A0A2U3D8T9_SULT2</name>
<dbReference type="GO" id="GO:0008360">
    <property type="term" value="P:regulation of cell shape"/>
    <property type="evidence" value="ECO:0007669"/>
    <property type="project" value="UniProtKB-KW"/>
</dbReference>
<keyword evidence="17 18" id="KW-0132">Cell division</keyword>
<evidence type="ECO:0000256" key="8">
    <source>
        <dbReference type="ARBA" id="ARBA00022598"/>
    </source>
</evidence>